<gene>
    <name evidence="3" type="ORF">UT30_C0001G0010</name>
</gene>
<evidence type="ECO:0000313" key="3">
    <source>
        <dbReference type="EMBL" id="KKR05051.1"/>
    </source>
</evidence>
<feature type="transmembrane region" description="Helical" evidence="1">
    <location>
        <begin position="12"/>
        <end position="32"/>
    </location>
</feature>
<dbReference type="AlphaFoldDB" id="A0A0G0MX74"/>
<feature type="domain" description="CBU-0592-like" evidence="2">
    <location>
        <begin position="11"/>
        <end position="81"/>
    </location>
</feature>
<organism evidence="3 4">
    <name type="scientific">Candidatus Uhrbacteria bacterium GW2011_GWF2_39_13</name>
    <dbReference type="NCBI Taxonomy" id="1618995"/>
    <lineage>
        <taxon>Bacteria</taxon>
        <taxon>Candidatus Uhriibacteriota</taxon>
    </lineage>
</organism>
<dbReference type="InterPro" id="IPR058058">
    <property type="entry name" value="CBU_0592-like"/>
</dbReference>
<name>A0A0G0MX74_9BACT</name>
<comment type="caution">
    <text evidence="3">The sequence shown here is derived from an EMBL/GenBank/DDBJ whole genome shotgun (WGS) entry which is preliminary data.</text>
</comment>
<protein>
    <recommendedName>
        <fullName evidence="2">CBU-0592-like domain-containing protein</fullName>
    </recommendedName>
</protein>
<keyword evidence="1" id="KW-0472">Membrane</keyword>
<sequence>MLKKQLEFITETVGWIGVLLIIFDYALLSFGFVSSQSFWYHGLNFFGGIGIIVDALADKDYQPMVLNLIWMAIALYAIVSIIF</sequence>
<reference evidence="3 4" key="1">
    <citation type="journal article" date="2015" name="Nature">
        <title>rRNA introns, odd ribosomes, and small enigmatic genomes across a large radiation of phyla.</title>
        <authorList>
            <person name="Brown C.T."/>
            <person name="Hug L.A."/>
            <person name="Thomas B.C."/>
            <person name="Sharon I."/>
            <person name="Castelle C.J."/>
            <person name="Singh A."/>
            <person name="Wilkins M.J."/>
            <person name="Williams K.H."/>
            <person name="Banfield J.F."/>
        </authorList>
    </citation>
    <scope>NUCLEOTIDE SEQUENCE [LARGE SCALE GENOMIC DNA]</scope>
</reference>
<keyword evidence="1" id="KW-0812">Transmembrane</keyword>
<accession>A0A0G0MX74</accession>
<dbReference type="NCBIfam" id="NF047864">
    <property type="entry name" value="CBU_0592_membra"/>
    <property type="match status" value="1"/>
</dbReference>
<evidence type="ECO:0000256" key="1">
    <source>
        <dbReference type="SAM" id="Phobius"/>
    </source>
</evidence>
<evidence type="ECO:0000259" key="2">
    <source>
        <dbReference type="Pfam" id="PF26604"/>
    </source>
</evidence>
<dbReference type="EMBL" id="LBWG01000001">
    <property type="protein sequence ID" value="KKR05051.1"/>
    <property type="molecule type" value="Genomic_DNA"/>
</dbReference>
<feature type="transmembrane region" description="Helical" evidence="1">
    <location>
        <begin position="38"/>
        <end position="57"/>
    </location>
</feature>
<dbReference type="Pfam" id="PF26604">
    <property type="entry name" value="CBU_0592"/>
    <property type="match status" value="1"/>
</dbReference>
<evidence type="ECO:0000313" key="4">
    <source>
        <dbReference type="Proteomes" id="UP000033935"/>
    </source>
</evidence>
<proteinExistence type="predicted"/>
<dbReference type="Proteomes" id="UP000033935">
    <property type="component" value="Unassembled WGS sequence"/>
</dbReference>
<feature type="transmembrane region" description="Helical" evidence="1">
    <location>
        <begin position="64"/>
        <end position="82"/>
    </location>
</feature>
<keyword evidence="1" id="KW-1133">Transmembrane helix</keyword>